<keyword evidence="2" id="KW-1185">Reference proteome</keyword>
<evidence type="ECO:0000313" key="1">
    <source>
        <dbReference type="EMBL" id="GER03238.1"/>
    </source>
</evidence>
<dbReference type="EMBL" id="BKCN01000003">
    <property type="protein sequence ID" value="GER03238.1"/>
    <property type="molecule type" value="Genomic_DNA"/>
</dbReference>
<protein>
    <submittedName>
        <fullName evidence="1">Uncharacterized protein</fullName>
    </submittedName>
</protein>
<sequence>MKSGMLAADAAYAALADESVADGVAADEATAGKMLTAYPEA</sequence>
<reference evidence="1 2" key="1">
    <citation type="submission" date="2019-09" db="EMBL/GenBank/DDBJ databases">
        <title>NBRP : Genome information of microbial organism related human and environment.</title>
        <authorList>
            <person name="Hattori M."/>
            <person name="Oshima K."/>
            <person name="Inaba H."/>
            <person name="Suda W."/>
            <person name="Sakamoto M."/>
            <person name="Iino T."/>
            <person name="Kitahara M."/>
            <person name="Oshida Y."/>
            <person name="Iida T."/>
            <person name="Kudo T."/>
            <person name="Itoh T."/>
            <person name="Ohkuma M."/>
        </authorList>
    </citation>
    <scope>NUCLEOTIDE SEQUENCE [LARGE SCALE GENOMIC DNA]</scope>
    <source>
        <strain evidence="1 2">Q-1</strain>
    </source>
</reference>
<dbReference type="AlphaFoldDB" id="A0A5A7N537"/>
<organism evidence="1 2">
    <name type="scientific">Iodidimonas nitroreducens</name>
    <dbReference type="NCBI Taxonomy" id="1236968"/>
    <lineage>
        <taxon>Bacteria</taxon>
        <taxon>Pseudomonadati</taxon>
        <taxon>Pseudomonadota</taxon>
        <taxon>Alphaproteobacteria</taxon>
        <taxon>Iodidimonadales</taxon>
        <taxon>Iodidimonadaceae</taxon>
        <taxon>Iodidimonas</taxon>
    </lineage>
</organism>
<evidence type="ECO:0000313" key="2">
    <source>
        <dbReference type="Proteomes" id="UP000324996"/>
    </source>
</evidence>
<comment type="caution">
    <text evidence="1">The sequence shown here is derived from an EMBL/GenBank/DDBJ whole genome shotgun (WGS) entry which is preliminary data.</text>
</comment>
<dbReference type="Proteomes" id="UP000324996">
    <property type="component" value="Unassembled WGS sequence"/>
</dbReference>
<name>A0A5A7N537_9PROT</name>
<gene>
    <name evidence="1" type="ORF">JCM17846_09200</name>
</gene>
<proteinExistence type="predicted"/>
<accession>A0A5A7N537</accession>